<sequence>MAKKKNPLVFMDVSIDGDPFERMTFELFPDIAPKTAENFRALCTGEKGIGPKTGKVLHYKGSFFHRVIKGSMAQETGLMATTAFLGGDFVTRDGTSGESIYDGKFPGEPPRLKHDGPGFLSMPIADRDTVGSQFIITFKANQNLDRKYVVFGKLVQGNEVLKKIENVGDEEGTPTVTVKIVNCGEVSEEKRKNKLQRGNDASDAISCEVRRKGKHKKSSRDRRKRRRRYYSSDSESSSDSETESSESDSDSDSYLSSSSESDISSSSYDRRKRRKRSYKRDKYKHGKRRERRRDKKRKRHDKRSKRKSKRATDSLTDNNSESKTESSTDSDGDMQGKVQKSKDLSKKSVGSQSPPVVEKEICHRKREEADLCVKEHEGPKENGKQQRNGIKKDAKSDRSAERPPDVVDDHLSKSRSRSISPKSPRRSVSRSPPHFPERNLGRNPVRSRSISPVRSLSKSPLTGRKSKSISRSPVRASSLRSISKSPVRSRSRRSPSRSLPRSSAGAHSQRSISRSPVRSSRQSISRSPQRSSHRSKSRSSGRAPPRRSPSRSPLKETSRKYSRSYSRSPTPVRRVRSPPADRGRGLSRSVSPDASPRHIRRGRGFSERYSYTRRYRTPSPDRSPVMSYRYSGRIDNERYSSYRRYSPRRYRSPPGGRTPPRFRGRRSRTRSLSVSPSPQYRKSRYNRRRSRSRSPIDSRSPVDASRSRASPRAGRRRSPSQSRSRSESRSSLDSQSPKQASKARSRSRSSSGSPDGKKGLVSYDDGSPDSGRADNMNRPGDWNCRSCQHLNFQRRDSCQRCGEPRPGGERGDYGSFGGRGGSSFGFTGPDVRPGDWYCTMGNCGAHNFASRSNCFKCGAAKDDLSGGFEGDIPRMRGYGLGSGSSSRSNWKSGDWICARSGCNEHNFASRMECFRCNAPRDSTHKSSY</sequence>
<accession>A0ABR2N9M6</accession>
<dbReference type="SUPFAM" id="SSF50891">
    <property type="entry name" value="Cyclophilin-like"/>
    <property type="match status" value="1"/>
</dbReference>
<dbReference type="Gene3D" id="4.10.1060.10">
    <property type="entry name" value="Zinc finger, RanBP2-type"/>
    <property type="match status" value="3"/>
</dbReference>
<feature type="compositionally biased region" description="Basic residues" evidence="6">
    <location>
        <begin position="211"/>
        <end position="229"/>
    </location>
</feature>
<dbReference type="InterPro" id="IPR002130">
    <property type="entry name" value="Cyclophilin-type_PPIase_dom"/>
</dbReference>
<dbReference type="PROSITE" id="PS01358">
    <property type="entry name" value="ZF_RANBP2_1"/>
    <property type="match status" value="3"/>
</dbReference>
<keyword evidence="2" id="KW-0479">Metal-binding</keyword>
<dbReference type="SUPFAM" id="SSF90209">
    <property type="entry name" value="Ran binding protein zinc finger-like"/>
    <property type="match status" value="3"/>
</dbReference>
<proteinExistence type="inferred from homology"/>
<feature type="compositionally biased region" description="Low complexity" evidence="6">
    <location>
        <begin position="444"/>
        <end position="460"/>
    </location>
</feature>
<keyword evidence="4" id="KW-0862">Zinc</keyword>
<feature type="compositionally biased region" description="Basic residues" evidence="6">
    <location>
        <begin position="681"/>
        <end position="692"/>
    </location>
</feature>
<dbReference type="PROSITE" id="PS50199">
    <property type="entry name" value="ZF_RANBP2_2"/>
    <property type="match status" value="3"/>
</dbReference>
<feature type="domain" description="RanBP2-type" evidence="8">
    <location>
        <begin position="832"/>
        <end position="863"/>
    </location>
</feature>
<evidence type="ECO:0000313" key="9">
    <source>
        <dbReference type="EMBL" id="KAK8972867.1"/>
    </source>
</evidence>
<dbReference type="InterPro" id="IPR036443">
    <property type="entry name" value="Znf_RanBP2_sf"/>
</dbReference>
<evidence type="ECO:0000259" key="8">
    <source>
        <dbReference type="PROSITE" id="PS50199"/>
    </source>
</evidence>
<comment type="caution">
    <text evidence="9">The sequence shown here is derived from an EMBL/GenBank/DDBJ whole genome shotgun (WGS) entry which is preliminary data.</text>
</comment>
<feature type="domain" description="PPIase cyclophilin-type" evidence="7">
    <location>
        <begin position="10"/>
        <end position="185"/>
    </location>
</feature>
<evidence type="ECO:0008006" key="11">
    <source>
        <dbReference type="Google" id="ProtNLM"/>
    </source>
</evidence>
<evidence type="ECO:0000256" key="4">
    <source>
        <dbReference type="ARBA" id="ARBA00022833"/>
    </source>
</evidence>
<gene>
    <name evidence="9" type="ORF">V6N11_057373</name>
</gene>
<dbReference type="Pfam" id="PF00641">
    <property type="entry name" value="Zn_ribbon_RanBP"/>
    <property type="match status" value="2"/>
</dbReference>
<evidence type="ECO:0000256" key="1">
    <source>
        <dbReference type="ARBA" id="ARBA00007365"/>
    </source>
</evidence>
<dbReference type="InterPro" id="IPR001876">
    <property type="entry name" value="Znf_RanBP2"/>
</dbReference>
<dbReference type="InterPro" id="IPR029000">
    <property type="entry name" value="Cyclophilin-like_dom_sf"/>
</dbReference>
<feature type="compositionally biased region" description="Low complexity" evidence="6">
    <location>
        <begin position="496"/>
        <end position="530"/>
    </location>
</feature>
<evidence type="ECO:0000256" key="5">
    <source>
        <dbReference type="PROSITE-ProRule" id="PRU00322"/>
    </source>
</evidence>
<evidence type="ECO:0000256" key="3">
    <source>
        <dbReference type="ARBA" id="ARBA00022771"/>
    </source>
</evidence>
<feature type="compositionally biased region" description="Basic residues" evidence="6">
    <location>
        <begin position="270"/>
        <end position="309"/>
    </location>
</feature>
<feature type="compositionally biased region" description="Low complexity" evidence="6">
    <location>
        <begin position="252"/>
        <end position="267"/>
    </location>
</feature>
<dbReference type="SMART" id="SM00547">
    <property type="entry name" value="ZnF_RBZ"/>
    <property type="match status" value="3"/>
</dbReference>
<dbReference type="Pfam" id="PF00160">
    <property type="entry name" value="Pro_isomerase"/>
    <property type="match status" value="1"/>
</dbReference>
<feature type="compositionally biased region" description="Acidic residues" evidence="6">
    <location>
        <begin position="236"/>
        <end position="251"/>
    </location>
</feature>
<name>A0ABR2N9M6_9ROSI</name>
<keyword evidence="3 5" id="KW-0863">Zinc-finger</keyword>
<feature type="compositionally biased region" description="Basic residues" evidence="6">
    <location>
        <begin position="660"/>
        <end position="669"/>
    </location>
</feature>
<evidence type="ECO:0000256" key="6">
    <source>
        <dbReference type="SAM" id="MobiDB-lite"/>
    </source>
</evidence>
<evidence type="ECO:0000259" key="7">
    <source>
        <dbReference type="PROSITE" id="PS50072"/>
    </source>
</evidence>
<protein>
    <recommendedName>
        <fullName evidence="11">Peptidylprolyl isomerase</fullName>
    </recommendedName>
</protein>
<feature type="domain" description="RanBP2-type" evidence="8">
    <location>
        <begin position="778"/>
        <end position="807"/>
    </location>
</feature>
<comment type="similarity">
    <text evidence="1">Belongs to the cyclophilin-type PPIase family.</text>
</comment>
<feature type="compositionally biased region" description="Basic residues" evidence="6">
    <location>
        <begin position="531"/>
        <end position="549"/>
    </location>
</feature>
<dbReference type="Gene3D" id="2.40.100.10">
    <property type="entry name" value="Cyclophilin-like"/>
    <property type="match status" value="1"/>
</dbReference>
<dbReference type="PANTHER" id="PTHR11071:SF561">
    <property type="entry name" value="PEPTIDYL-PROLYL CIS-TRANS ISOMERASE D-RELATED"/>
    <property type="match status" value="1"/>
</dbReference>
<feature type="region of interest" description="Disordered" evidence="6">
    <location>
        <begin position="189"/>
        <end position="780"/>
    </location>
</feature>
<feature type="compositionally biased region" description="Low complexity" evidence="6">
    <location>
        <begin position="693"/>
        <end position="712"/>
    </location>
</feature>
<feature type="compositionally biased region" description="Low complexity" evidence="6">
    <location>
        <begin position="731"/>
        <end position="740"/>
    </location>
</feature>
<evidence type="ECO:0000256" key="2">
    <source>
        <dbReference type="ARBA" id="ARBA00022723"/>
    </source>
</evidence>
<dbReference type="PANTHER" id="PTHR11071">
    <property type="entry name" value="PEPTIDYL-PROLYL CIS-TRANS ISOMERASE"/>
    <property type="match status" value="1"/>
</dbReference>
<dbReference type="Proteomes" id="UP001396334">
    <property type="component" value="Unassembled WGS sequence"/>
</dbReference>
<feature type="compositionally biased region" description="Low complexity" evidence="6">
    <location>
        <begin position="563"/>
        <end position="572"/>
    </location>
</feature>
<reference evidence="9 10" key="1">
    <citation type="journal article" date="2024" name="G3 (Bethesda)">
        <title>Genome assembly of Hibiscus sabdariffa L. provides insights into metabolisms of medicinal natural products.</title>
        <authorList>
            <person name="Kim T."/>
        </authorList>
    </citation>
    <scope>NUCLEOTIDE SEQUENCE [LARGE SCALE GENOMIC DNA]</scope>
    <source>
        <strain evidence="9">TK-2024</strain>
        <tissue evidence="9">Old leaves</tissue>
    </source>
</reference>
<dbReference type="PRINTS" id="PR00153">
    <property type="entry name" value="CSAPPISMRASE"/>
</dbReference>
<dbReference type="PROSITE" id="PS50072">
    <property type="entry name" value="CSA_PPIASE_2"/>
    <property type="match status" value="1"/>
</dbReference>
<dbReference type="EMBL" id="JBBPBN010000200">
    <property type="protein sequence ID" value="KAK8972867.1"/>
    <property type="molecule type" value="Genomic_DNA"/>
</dbReference>
<keyword evidence="10" id="KW-1185">Reference proteome</keyword>
<evidence type="ECO:0000313" key="10">
    <source>
        <dbReference type="Proteomes" id="UP001396334"/>
    </source>
</evidence>
<feature type="domain" description="RanBP2-type" evidence="8">
    <location>
        <begin position="891"/>
        <end position="922"/>
    </location>
</feature>
<organism evidence="9 10">
    <name type="scientific">Hibiscus sabdariffa</name>
    <name type="common">roselle</name>
    <dbReference type="NCBI Taxonomy" id="183260"/>
    <lineage>
        <taxon>Eukaryota</taxon>
        <taxon>Viridiplantae</taxon>
        <taxon>Streptophyta</taxon>
        <taxon>Embryophyta</taxon>
        <taxon>Tracheophyta</taxon>
        <taxon>Spermatophyta</taxon>
        <taxon>Magnoliopsida</taxon>
        <taxon>eudicotyledons</taxon>
        <taxon>Gunneridae</taxon>
        <taxon>Pentapetalae</taxon>
        <taxon>rosids</taxon>
        <taxon>malvids</taxon>
        <taxon>Malvales</taxon>
        <taxon>Malvaceae</taxon>
        <taxon>Malvoideae</taxon>
        <taxon>Hibiscus</taxon>
    </lineage>
</organism>
<feature type="compositionally biased region" description="Basic and acidic residues" evidence="6">
    <location>
        <begin position="357"/>
        <end position="412"/>
    </location>
</feature>